<dbReference type="InterPro" id="IPR020471">
    <property type="entry name" value="AKR"/>
</dbReference>
<keyword evidence="1" id="KW-0560">Oxidoreductase</keyword>
<sequence>MQYRQLGRTGLGVSTVAMGCWPVSGLTSLDVNVDDSLATLRAALDAGINFLDTAWSYGISEQLIAQVLSERSADVVIATKGGLDRTSDGRQFHAASSVDLKRQCDGSLHRLRRESVELYYLHALDPAVSLAESAGAISELIQSGKVRSAGASNLSLAQLREFHAICPLTAIQPAYNMLQREIESEVLPWCRSEGISV</sequence>
<evidence type="ECO:0000256" key="1">
    <source>
        <dbReference type="ARBA" id="ARBA00023002"/>
    </source>
</evidence>
<name>A0A5C6M6S4_9PLAN</name>
<comment type="caution">
    <text evidence="3">The sequence shown here is derived from an EMBL/GenBank/DDBJ whole genome shotgun (WGS) entry which is preliminary data.</text>
</comment>
<dbReference type="PROSITE" id="PS51257">
    <property type="entry name" value="PROKAR_LIPOPROTEIN"/>
    <property type="match status" value="1"/>
</dbReference>
<dbReference type="InterPro" id="IPR036812">
    <property type="entry name" value="NAD(P)_OxRdtase_dom_sf"/>
</dbReference>
<dbReference type="Gene3D" id="3.20.20.100">
    <property type="entry name" value="NADP-dependent oxidoreductase domain"/>
    <property type="match status" value="1"/>
</dbReference>
<feature type="domain" description="NADP-dependent oxidoreductase" evidence="2">
    <location>
        <begin position="18"/>
        <end position="196"/>
    </location>
</feature>
<gene>
    <name evidence="3" type="ORF">E3A20_21310</name>
</gene>
<dbReference type="Pfam" id="PF00248">
    <property type="entry name" value="Aldo_ket_red"/>
    <property type="match status" value="1"/>
</dbReference>
<dbReference type="SUPFAM" id="SSF51430">
    <property type="entry name" value="NAD(P)-linked oxidoreductase"/>
    <property type="match status" value="1"/>
</dbReference>
<dbReference type="AlphaFoldDB" id="A0A5C6M6S4"/>
<feature type="non-terminal residue" evidence="3">
    <location>
        <position position="197"/>
    </location>
</feature>
<dbReference type="PANTHER" id="PTHR43625">
    <property type="entry name" value="AFLATOXIN B1 ALDEHYDE REDUCTASE"/>
    <property type="match status" value="1"/>
</dbReference>
<dbReference type="PRINTS" id="PR00069">
    <property type="entry name" value="ALDKETRDTASE"/>
</dbReference>
<dbReference type="PANTHER" id="PTHR43625:SF40">
    <property type="entry name" value="ALDO-KETO REDUCTASE YAKC [NADP(+)]"/>
    <property type="match status" value="1"/>
</dbReference>
<dbReference type="InterPro" id="IPR050791">
    <property type="entry name" value="Aldo-Keto_reductase"/>
</dbReference>
<dbReference type="GO" id="GO:0016491">
    <property type="term" value="F:oxidoreductase activity"/>
    <property type="evidence" value="ECO:0007669"/>
    <property type="project" value="UniProtKB-KW"/>
</dbReference>
<dbReference type="Proteomes" id="UP000321083">
    <property type="component" value="Unassembled WGS sequence"/>
</dbReference>
<proteinExistence type="predicted"/>
<protein>
    <recommendedName>
        <fullName evidence="2">NADP-dependent oxidoreductase domain-containing protein</fullName>
    </recommendedName>
</protein>
<organism evidence="3 4">
    <name type="scientific">Planctomyces bekefii</name>
    <dbReference type="NCBI Taxonomy" id="1653850"/>
    <lineage>
        <taxon>Bacteria</taxon>
        <taxon>Pseudomonadati</taxon>
        <taxon>Planctomycetota</taxon>
        <taxon>Planctomycetia</taxon>
        <taxon>Planctomycetales</taxon>
        <taxon>Planctomycetaceae</taxon>
        <taxon>Planctomyces</taxon>
    </lineage>
</organism>
<evidence type="ECO:0000313" key="3">
    <source>
        <dbReference type="EMBL" id="TWW08741.1"/>
    </source>
</evidence>
<dbReference type="GO" id="GO:0005737">
    <property type="term" value="C:cytoplasm"/>
    <property type="evidence" value="ECO:0007669"/>
    <property type="project" value="TreeGrafter"/>
</dbReference>
<accession>A0A5C6M6S4</accession>
<reference evidence="3 4" key="2">
    <citation type="submission" date="2019-08" db="EMBL/GenBank/DDBJ databases">
        <authorList>
            <person name="Henke P."/>
        </authorList>
    </citation>
    <scope>NUCLEOTIDE SEQUENCE [LARGE SCALE GENOMIC DNA]</scope>
    <source>
        <strain evidence="3">Phe10_nw2017</strain>
    </source>
</reference>
<dbReference type="InterPro" id="IPR023210">
    <property type="entry name" value="NADP_OxRdtase_dom"/>
</dbReference>
<evidence type="ECO:0000313" key="4">
    <source>
        <dbReference type="Proteomes" id="UP000321083"/>
    </source>
</evidence>
<dbReference type="EMBL" id="SRHE01000525">
    <property type="protein sequence ID" value="TWW08741.1"/>
    <property type="molecule type" value="Genomic_DNA"/>
</dbReference>
<evidence type="ECO:0000259" key="2">
    <source>
        <dbReference type="Pfam" id="PF00248"/>
    </source>
</evidence>
<reference evidence="3 4" key="1">
    <citation type="submission" date="2019-08" db="EMBL/GenBank/DDBJ databases">
        <title>100 year-old enigma solved: identification of Planctomyces bekefii, the type genus and species of the phylum Planctomycetes.</title>
        <authorList>
            <person name="Svetlana D.N."/>
            <person name="Overmann J."/>
        </authorList>
    </citation>
    <scope>NUCLEOTIDE SEQUENCE [LARGE SCALE GENOMIC DNA]</scope>
    <source>
        <strain evidence="3">Phe10_nw2017</strain>
    </source>
</reference>
<keyword evidence="4" id="KW-1185">Reference proteome</keyword>